<dbReference type="AlphaFoldDB" id="A0A1H6UV60"/>
<reference evidence="4" key="1">
    <citation type="submission" date="2016-10" db="EMBL/GenBank/DDBJ databases">
        <authorList>
            <person name="Varghese N."/>
            <person name="Submissions S."/>
        </authorList>
    </citation>
    <scope>NUCLEOTIDE SEQUENCE [LARGE SCALE GENOMIC DNA]</scope>
    <source>
        <strain evidence="4">DSM 17934</strain>
    </source>
</reference>
<dbReference type="Proteomes" id="UP000199702">
    <property type="component" value="Unassembled WGS sequence"/>
</dbReference>
<dbReference type="InterPro" id="IPR036737">
    <property type="entry name" value="OmpA-like_sf"/>
</dbReference>
<evidence type="ECO:0000259" key="2">
    <source>
        <dbReference type="PROSITE" id="PS51123"/>
    </source>
</evidence>
<dbReference type="InterPro" id="IPR006665">
    <property type="entry name" value="OmpA-like"/>
</dbReference>
<evidence type="ECO:0000313" key="3">
    <source>
        <dbReference type="EMBL" id="SEI92220.1"/>
    </source>
</evidence>
<name>A0A1H6UV60_9FLAO</name>
<keyword evidence="1" id="KW-0472">Membrane</keyword>
<dbReference type="PROSITE" id="PS51123">
    <property type="entry name" value="OMPA_2"/>
    <property type="match status" value="1"/>
</dbReference>
<sequence>MKSVLVSLFFIFFLNSFSQKKITLFFETNSSELNKTELEKFNNFVKTKDLKILKVIGFCDLRSSNQYNDSLALARANFIASLLRLATFNSVFEVKSKGENFNQLKNLDLNRKVEIHFKIEKQTAIKITKDNELADVVKKSKVGDKLVLKNLSFYDRTDILYPESYKIREELLQVLKDNPKLKIEIQGHICCTLGKDEEEIAKKRCIGTVEYLVINGIEKSRLSYKSFDATQPLFPIPEKNEEQRKANRRVEILIVDK</sequence>
<accession>A0A1H6UV60</accession>
<dbReference type="PANTHER" id="PTHR30329">
    <property type="entry name" value="STATOR ELEMENT OF FLAGELLAR MOTOR COMPLEX"/>
    <property type="match status" value="1"/>
</dbReference>
<dbReference type="InterPro" id="IPR050330">
    <property type="entry name" value="Bact_OuterMem_StrucFunc"/>
</dbReference>
<dbReference type="SUPFAM" id="SSF103088">
    <property type="entry name" value="OmpA-like"/>
    <property type="match status" value="2"/>
</dbReference>
<dbReference type="GO" id="GO:0016020">
    <property type="term" value="C:membrane"/>
    <property type="evidence" value="ECO:0007669"/>
    <property type="project" value="UniProtKB-UniRule"/>
</dbReference>
<proteinExistence type="predicted"/>
<dbReference type="EMBL" id="FNYA01000004">
    <property type="protein sequence ID" value="SEI92220.1"/>
    <property type="molecule type" value="Genomic_DNA"/>
</dbReference>
<dbReference type="CDD" id="cd07185">
    <property type="entry name" value="OmpA_C-like"/>
    <property type="match status" value="1"/>
</dbReference>
<dbReference type="Gene3D" id="3.30.1330.60">
    <property type="entry name" value="OmpA-like domain"/>
    <property type="match status" value="2"/>
</dbReference>
<evidence type="ECO:0000313" key="4">
    <source>
        <dbReference type="Proteomes" id="UP000199702"/>
    </source>
</evidence>
<protein>
    <submittedName>
        <fullName evidence="3">OmpA family protein</fullName>
    </submittedName>
</protein>
<organism evidence="3 4">
    <name type="scientific">Flavobacterium terrigena</name>
    <dbReference type="NCBI Taxonomy" id="402734"/>
    <lineage>
        <taxon>Bacteria</taxon>
        <taxon>Pseudomonadati</taxon>
        <taxon>Bacteroidota</taxon>
        <taxon>Flavobacteriia</taxon>
        <taxon>Flavobacteriales</taxon>
        <taxon>Flavobacteriaceae</taxon>
        <taxon>Flavobacterium</taxon>
    </lineage>
</organism>
<evidence type="ECO:0000256" key="1">
    <source>
        <dbReference type="PROSITE-ProRule" id="PRU00473"/>
    </source>
</evidence>
<dbReference type="PANTHER" id="PTHR30329:SF21">
    <property type="entry name" value="LIPOPROTEIN YIAD-RELATED"/>
    <property type="match status" value="1"/>
</dbReference>
<keyword evidence="4" id="KW-1185">Reference proteome</keyword>
<dbReference type="STRING" id="402734.SAMN05660918_1928"/>
<dbReference type="Pfam" id="PF00691">
    <property type="entry name" value="OmpA"/>
    <property type="match status" value="2"/>
</dbReference>
<dbReference type="OrthoDB" id="9782229at2"/>
<dbReference type="RefSeq" id="WP_091312266.1">
    <property type="nucleotide sequence ID" value="NZ_CBCSJU010000004.1"/>
</dbReference>
<feature type="domain" description="OmpA-like" evidence="2">
    <location>
        <begin position="142"/>
        <end position="257"/>
    </location>
</feature>
<gene>
    <name evidence="3" type="ORF">SAMN05660918_1928</name>
</gene>